<dbReference type="RefSeq" id="WP_130916724.1">
    <property type="nucleotide sequence ID" value="NZ_LR215973.1"/>
</dbReference>
<dbReference type="AlphaFoldDB" id="A0A4U8VWR1"/>
<evidence type="ECO:0000259" key="2">
    <source>
        <dbReference type="Pfam" id="PF00534"/>
    </source>
</evidence>
<protein>
    <recommendedName>
        <fullName evidence="2">Glycosyl transferase family 1 domain-containing protein</fullName>
    </recommendedName>
</protein>
<proteinExistence type="predicted"/>
<evidence type="ECO:0000256" key="1">
    <source>
        <dbReference type="ARBA" id="ARBA00022679"/>
    </source>
</evidence>
<gene>
    <name evidence="3" type="ORF">NCTC10797_01716</name>
</gene>
<dbReference type="GO" id="GO:0016757">
    <property type="term" value="F:glycosyltransferase activity"/>
    <property type="evidence" value="ECO:0007669"/>
    <property type="project" value="InterPro"/>
</dbReference>
<reference evidence="3 4" key="1">
    <citation type="submission" date="2019-02" db="EMBL/GenBank/DDBJ databases">
        <authorList>
            <consortium name="Pathogen Informatics"/>
        </authorList>
    </citation>
    <scope>NUCLEOTIDE SEQUENCE [LARGE SCALE GENOMIC DNA]</scope>
    <source>
        <strain evidence="3 4">3012STDY6756504</strain>
    </source>
</reference>
<dbReference type="SUPFAM" id="SSF53756">
    <property type="entry name" value="UDP-Glycosyltransferase/glycogen phosphorylase"/>
    <property type="match status" value="1"/>
</dbReference>
<feature type="domain" description="Glycosyl transferase family 1" evidence="2">
    <location>
        <begin position="207"/>
        <end position="302"/>
    </location>
</feature>
<dbReference type="InterPro" id="IPR001296">
    <property type="entry name" value="Glyco_trans_1"/>
</dbReference>
<dbReference type="Gene3D" id="3.40.50.2000">
    <property type="entry name" value="Glycogen Phosphorylase B"/>
    <property type="match status" value="1"/>
</dbReference>
<evidence type="ECO:0000313" key="4">
    <source>
        <dbReference type="Proteomes" id="UP000290439"/>
    </source>
</evidence>
<sequence length="328" mass="36228">MTSASRPLNVLVWHVHGSWMTSFVQGGQHYLIPTDAARGAWALGRCGRDWPDSAREVAPADLAGEQIDVVVLQRPEELDLVRQWLHAEPGVDLPAVYLEHNTPRGHACLTRHPLADRDDIPLVHVTDFNRLMWDNGRAPATVIPHGVIDPGHLYTGELDRAATIINEPVRRGRVTGTDLLAPLSQAAPIDVYGIDTPDLHRALGLPEERVHGAGDHDQRQLYSELARRRVFVHTPRWTSLGLSVIEAMYLGMPIVALGTTEASASIPADAGVVSNDLDVLDEAIRMFVRERCFAELAGKAGRHWAQANFGIDRFTGHWDRFLHEVVAG</sequence>
<evidence type="ECO:0000313" key="3">
    <source>
        <dbReference type="EMBL" id="VFA97951.1"/>
    </source>
</evidence>
<keyword evidence="1" id="KW-0808">Transferase</keyword>
<dbReference type="Pfam" id="PF00534">
    <property type="entry name" value="Glycos_transf_1"/>
    <property type="match status" value="1"/>
</dbReference>
<dbReference type="EMBL" id="LR215973">
    <property type="protein sequence ID" value="VFA97951.1"/>
    <property type="molecule type" value="Genomic_DNA"/>
</dbReference>
<accession>A0A4U8VWR1</accession>
<name>A0A4U8VWR1_9NOCA</name>
<organism evidence="3 4">
    <name type="scientific">Nocardia cyriacigeorgica</name>
    <dbReference type="NCBI Taxonomy" id="135487"/>
    <lineage>
        <taxon>Bacteria</taxon>
        <taxon>Bacillati</taxon>
        <taxon>Actinomycetota</taxon>
        <taxon>Actinomycetes</taxon>
        <taxon>Mycobacteriales</taxon>
        <taxon>Nocardiaceae</taxon>
        <taxon>Nocardia</taxon>
    </lineage>
</organism>
<dbReference type="Proteomes" id="UP000290439">
    <property type="component" value="Chromosome"/>
</dbReference>